<keyword evidence="3" id="KW-0813">Transport</keyword>
<gene>
    <name evidence="11" type="ORF">BJI67_08670</name>
</gene>
<evidence type="ECO:0000259" key="8">
    <source>
        <dbReference type="Pfam" id="PF25917"/>
    </source>
</evidence>
<dbReference type="EMBL" id="CP017448">
    <property type="protein sequence ID" value="AOV17121.1"/>
    <property type="molecule type" value="Genomic_DNA"/>
</dbReference>
<feature type="domain" description="Multidrug resistance protein MdtA-like barrel-sandwich hybrid" evidence="8">
    <location>
        <begin position="65"/>
        <end position="202"/>
    </location>
</feature>
<evidence type="ECO:0000259" key="7">
    <source>
        <dbReference type="Pfam" id="PF25876"/>
    </source>
</evidence>
<dbReference type="Pfam" id="PF25967">
    <property type="entry name" value="RND-MFP_C"/>
    <property type="match status" value="1"/>
</dbReference>
<dbReference type="KEGG" id="aaeo:BJI67_08670"/>
<evidence type="ECO:0000313" key="11">
    <source>
        <dbReference type="EMBL" id="AOV17121.1"/>
    </source>
</evidence>
<evidence type="ECO:0000259" key="9">
    <source>
        <dbReference type="Pfam" id="PF25944"/>
    </source>
</evidence>
<evidence type="ECO:0000256" key="2">
    <source>
        <dbReference type="ARBA" id="ARBA00009477"/>
    </source>
</evidence>
<dbReference type="InterPro" id="IPR058627">
    <property type="entry name" value="MdtA-like_C"/>
</dbReference>
<dbReference type="Gene3D" id="2.40.420.20">
    <property type="match status" value="1"/>
</dbReference>
<feature type="domain" description="Multidrug resistance protein MdtA-like alpha-helical hairpin" evidence="7">
    <location>
        <begin position="105"/>
        <end position="174"/>
    </location>
</feature>
<protein>
    <submittedName>
        <fullName evidence="11">Uncharacterized protein</fullName>
    </submittedName>
</protein>
<sequence>MLRKLAWSLPWVALLLLAGCGKEAGHARRHGFMADMAVPVRVVKVETRWMPVTTSSVGTVQSLHTVTVRPQVTGMLSAVEVHSGQSVRAGQILFRLDRTPFLAALRQAQAKLQGDLANARYTADQVSALRPLVAKDYVTRQSFEQAQAAALAASAQVKQDRYAVETASIQLGYTVIRAPIAGRLGAVDIKAGNIVQADSTALVTLNQMSPVEVDFSVPQSLLPAVREALADRGKSGDVAVFREDDQGKPLGRGRLSFVDNSVAAGTGTVALRALADNPGMQLWPGQFVVVRLTLRTLPHAKVVPARSVQQGQRGPYVYMVAKGHAVMRPVKVGFIANGLAVIDSGLEPGDEVVDPVPARMRPNGPVRVLSGKPGEPEAAMRDGHKGFAFGHRRAVGERP</sequence>
<keyword evidence="5" id="KW-0997">Cell inner membrane</keyword>
<evidence type="ECO:0000256" key="6">
    <source>
        <dbReference type="ARBA" id="ARBA00023136"/>
    </source>
</evidence>
<reference evidence="11 12" key="1">
    <citation type="submission" date="2016-09" db="EMBL/GenBank/DDBJ databases">
        <title>Acidihalobacter prosperus V6 (DSM14174).</title>
        <authorList>
            <person name="Khaleque H.N."/>
            <person name="Ramsay J.P."/>
            <person name="Murphy R.J.T."/>
            <person name="Kaksonen A.H."/>
            <person name="Boxall N.J."/>
            <person name="Watkin E.L.J."/>
        </authorList>
    </citation>
    <scope>NUCLEOTIDE SEQUENCE [LARGE SCALE GENOMIC DNA]</scope>
    <source>
        <strain evidence="11 12">V6</strain>
    </source>
</reference>
<dbReference type="Gene3D" id="2.40.30.170">
    <property type="match status" value="1"/>
</dbReference>
<dbReference type="RefSeq" id="WP_070072692.1">
    <property type="nucleotide sequence ID" value="NZ_CP017448.1"/>
</dbReference>
<comment type="subcellular location">
    <subcellularLocation>
        <location evidence="1">Cell membrane</location>
    </subcellularLocation>
</comment>
<dbReference type="PANTHER" id="PTHR30469:SF36">
    <property type="entry name" value="BLL3903 PROTEIN"/>
    <property type="match status" value="1"/>
</dbReference>
<name>A0A1D8K822_9GAMM</name>
<dbReference type="GO" id="GO:0015562">
    <property type="term" value="F:efflux transmembrane transporter activity"/>
    <property type="evidence" value="ECO:0007669"/>
    <property type="project" value="TreeGrafter"/>
</dbReference>
<dbReference type="Pfam" id="PF25944">
    <property type="entry name" value="Beta-barrel_RND"/>
    <property type="match status" value="1"/>
</dbReference>
<dbReference type="GO" id="GO:1990281">
    <property type="term" value="C:efflux pump complex"/>
    <property type="evidence" value="ECO:0007669"/>
    <property type="project" value="TreeGrafter"/>
</dbReference>
<dbReference type="InterPro" id="IPR058626">
    <property type="entry name" value="MdtA-like_b-barrel"/>
</dbReference>
<dbReference type="InterPro" id="IPR006143">
    <property type="entry name" value="RND_pump_MFP"/>
</dbReference>
<keyword evidence="4" id="KW-1003">Cell membrane</keyword>
<evidence type="ECO:0000256" key="5">
    <source>
        <dbReference type="ARBA" id="ARBA00022519"/>
    </source>
</evidence>
<dbReference type="PANTHER" id="PTHR30469">
    <property type="entry name" value="MULTIDRUG RESISTANCE PROTEIN MDTA"/>
    <property type="match status" value="1"/>
</dbReference>
<keyword evidence="12" id="KW-1185">Reference proteome</keyword>
<evidence type="ECO:0000313" key="12">
    <source>
        <dbReference type="Proteomes" id="UP000095342"/>
    </source>
</evidence>
<dbReference type="SUPFAM" id="SSF111369">
    <property type="entry name" value="HlyD-like secretion proteins"/>
    <property type="match status" value="1"/>
</dbReference>
<organism evidence="11 12">
    <name type="scientific">Acidihalobacter aeolianus</name>
    <dbReference type="NCBI Taxonomy" id="2792603"/>
    <lineage>
        <taxon>Bacteria</taxon>
        <taxon>Pseudomonadati</taxon>
        <taxon>Pseudomonadota</taxon>
        <taxon>Gammaproteobacteria</taxon>
        <taxon>Chromatiales</taxon>
        <taxon>Ectothiorhodospiraceae</taxon>
        <taxon>Acidihalobacter</taxon>
    </lineage>
</organism>
<feature type="domain" description="Multidrug resistance protein MdtA-like beta-barrel" evidence="9">
    <location>
        <begin position="210"/>
        <end position="294"/>
    </location>
</feature>
<dbReference type="Pfam" id="PF25876">
    <property type="entry name" value="HH_MFP_RND"/>
    <property type="match status" value="1"/>
</dbReference>
<evidence type="ECO:0000256" key="4">
    <source>
        <dbReference type="ARBA" id="ARBA00022475"/>
    </source>
</evidence>
<dbReference type="PROSITE" id="PS51257">
    <property type="entry name" value="PROKAR_LIPOPROTEIN"/>
    <property type="match status" value="1"/>
</dbReference>
<dbReference type="Gene3D" id="2.40.50.100">
    <property type="match status" value="1"/>
</dbReference>
<feature type="domain" description="Multidrug resistance protein MdtA-like C-terminal permuted SH3" evidence="10">
    <location>
        <begin position="302"/>
        <end position="353"/>
    </location>
</feature>
<dbReference type="Gene3D" id="1.10.287.470">
    <property type="entry name" value="Helix hairpin bin"/>
    <property type="match status" value="1"/>
</dbReference>
<dbReference type="NCBIfam" id="TIGR01730">
    <property type="entry name" value="RND_mfp"/>
    <property type="match status" value="1"/>
</dbReference>
<dbReference type="Proteomes" id="UP000095342">
    <property type="component" value="Chromosome"/>
</dbReference>
<dbReference type="InterPro" id="IPR058625">
    <property type="entry name" value="MdtA-like_BSH"/>
</dbReference>
<evidence type="ECO:0000256" key="1">
    <source>
        <dbReference type="ARBA" id="ARBA00004236"/>
    </source>
</evidence>
<evidence type="ECO:0000259" key="10">
    <source>
        <dbReference type="Pfam" id="PF25967"/>
    </source>
</evidence>
<dbReference type="Pfam" id="PF25917">
    <property type="entry name" value="BSH_RND"/>
    <property type="match status" value="1"/>
</dbReference>
<dbReference type="AlphaFoldDB" id="A0A1D8K822"/>
<proteinExistence type="inferred from homology"/>
<keyword evidence="6" id="KW-0472">Membrane</keyword>
<dbReference type="InterPro" id="IPR058624">
    <property type="entry name" value="MdtA-like_HH"/>
</dbReference>
<accession>A0A1D8K822</accession>
<comment type="similarity">
    <text evidence="2">Belongs to the membrane fusion protein (MFP) (TC 8.A.1) family.</text>
</comment>
<evidence type="ECO:0000256" key="3">
    <source>
        <dbReference type="ARBA" id="ARBA00022448"/>
    </source>
</evidence>